<proteinExistence type="inferred from homology"/>
<gene>
    <name evidence="2" type="ORF">LEP1GSC058_2229</name>
</gene>
<dbReference type="SUPFAM" id="SSF82657">
    <property type="entry name" value="BolA-like"/>
    <property type="match status" value="1"/>
</dbReference>
<dbReference type="InterPro" id="IPR036065">
    <property type="entry name" value="BolA-like_sf"/>
</dbReference>
<keyword evidence="3" id="KW-1185">Reference proteome</keyword>
<name>S3V1M7_9LEPT</name>
<sequence>MPDPAEEIESILRVSFSPSILEVEDFSAEHAGHAGNPAGVRIGTHIRIRIVAETFRDKSLLAQHREVYSVLNPILQSKGIHALELKTAAP</sequence>
<comment type="similarity">
    <text evidence="1">Belongs to the BolA/IbaG family.</text>
</comment>
<dbReference type="RefSeq" id="WP_016548434.1">
    <property type="nucleotide sequence ID" value="NZ_AKWZ02000003.1"/>
</dbReference>
<dbReference type="Proteomes" id="UP000014540">
    <property type="component" value="Unassembled WGS sequence"/>
</dbReference>
<dbReference type="OrthoDB" id="331000at2"/>
<dbReference type="GO" id="GO:0016226">
    <property type="term" value="P:iron-sulfur cluster assembly"/>
    <property type="evidence" value="ECO:0007669"/>
    <property type="project" value="TreeGrafter"/>
</dbReference>
<dbReference type="PANTHER" id="PTHR46230">
    <property type="match status" value="1"/>
</dbReference>
<protein>
    <submittedName>
        <fullName evidence="2">BolA-like protein</fullName>
    </submittedName>
</protein>
<dbReference type="AlphaFoldDB" id="S3V1M7"/>
<dbReference type="Pfam" id="PF01722">
    <property type="entry name" value="BolA"/>
    <property type="match status" value="1"/>
</dbReference>
<reference evidence="2" key="1">
    <citation type="submission" date="2013-04" db="EMBL/GenBank/DDBJ databases">
        <authorList>
            <person name="Harkins D.M."/>
            <person name="Durkin A.S."/>
            <person name="Selengut J.D."/>
            <person name="Sanka R."/>
            <person name="DePew J."/>
            <person name="Purushe J."/>
            <person name="Ahmed A."/>
            <person name="van der Linden H."/>
            <person name="Goris M.G.A."/>
            <person name="Hartskeerl R.A."/>
            <person name="Vinetz J.M."/>
            <person name="Sutton G.G."/>
            <person name="Nelson W.C."/>
            <person name="Fouts D.E."/>
        </authorList>
    </citation>
    <scope>NUCLEOTIDE SEQUENCE [LARGE SCALE GENOMIC DNA]</scope>
    <source>
        <strain evidence="2">BUT 6</strain>
    </source>
</reference>
<dbReference type="EMBL" id="AKWZ02000003">
    <property type="protein sequence ID" value="EPG75343.1"/>
    <property type="molecule type" value="Genomic_DNA"/>
</dbReference>
<dbReference type="Gene3D" id="3.30.300.90">
    <property type="entry name" value="BolA-like"/>
    <property type="match status" value="1"/>
</dbReference>
<comment type="caution">
    <text evidence="2">The sequence shown here is derived from an EMBL/GenBank/DDBJ whole genome shotgun (WGS) entry which is preliminary data.</text>
</comment>
<evidence type="ECO:0000256" key="1">
    <source>
        <dbReference type="RuleBase" id="RU003860"/>
    </source>
</evidence>
<evidence type="ECO:0000313" key="3">
    <source>
        <dbReference type="Proteomes" id="UP000014540"/>
    </source>
</evidence>
<dbReference type="InterPro" id="IPR002634">
    <property type="entry name" value="BolA"/>
</dbReference>
<accession>S3V1M7</accession>
<evidence type="ECO:0000313" key="2">
    <source>
        <dbReference type="EMBL" id="EPG75343.1"/>
    </source>
</evidence>
<dbReference type="STRING" id="1193011.LEP1GSC058_2229"/>
<dbReference type="PANTHER" id="PTHR46230:SF7">
    <property type="entry name" value="BOLA-LIKE PROTEIN 1"/>
    <property type="match status" value="1"/>
</dbReference>
<dbReference type="PIRSF" id="PIRSF003113">
    <property type="entry name" value="BolA"/>
    <property type="match status" value="1"/>
</dbReference>
<organism evidence="2 3">
    <name type="scientific">Leptospira fainei serovar Hurstbridge str. BUT 6</name>
    <dbReference type="NCBI Taxonomy" id="1193011"/>
    <lineage>
        <taxon>Bacteria</taxon>
        <taxon>Pseudomonadati</taxon>
        <taxon>Spirochaetota</taxon>
        <taxon>Spirochaetia</taxon>
        <taxon>Leptospirales</taxon>
        <taxon>Leptospiraceae</taxon>
        <taxon>Leptospira</taxon>
    </lineage>
</organism>